<dbReference type="EMBL" id="CP024201">
    <property type="protein sequence ID" value="ATQ44435.1"/>
    <property type="molecule type" value="Genomic_DNA"/>
</dbReference>
<dbReference type="AlphaFoldDB" id="A0A2D2B2E2"/>
<evidence type="ECO:0008006" key="4">
    <source>
        <dbReference type="Google" id="ProtNLM"/>
    </source>
</evidence>
<evidence type="ECO:0000313" key="3">
    <source>
        <dbReference type="Proteomes" id="UP000228945"/>
    </source>
</evidence>
<accession>A0A2D2B2E2</accession>
<protein>
    <recommendedName>
        <fullName evidence="4">TonB C-terminal domain-containing protein</fullName>
    </recommendedName>
</protein>
<feature type="chain" id="PRO_5013944497" description="TonB C-terminal domain-containing protein" evidence="1">
    <location>
        <begin position="23"/>
        <end position="129"/>
    </location>
</feature>
<sequence length="129" mass="13871">MILTSLAAASLMFAAAPDTALAYAEARVRAEKYEDDPAATRYRETILQPVLGKSVRGIFDACGQGATPAGRPNFSVILSFKGGKLDAVRQTTDNPVAQCVADRLARLDYPAPPYPDFAEELHLEMSPAK</sequence>
<evidence type="ECO:0000313" key="2">
    <source>
        <dbReference type="EMBL" id="ATQ44435.1"/>
    </source>
</evidence>
<dbReference type="Proteomes" id="UP000228945">
    <property type="component" value="Chromosome"/>
</dbReference>
<gene>
    <name evidence="2" type="ORF">CSW64_19630</name>
</gene>
<keyword evidence="1" id="KW-0732">Signal</keyword>
<feature type="signal peptide" evidence="1">
    <location>
        <begin position="1"/>
        <end position="22"/>
    </location>
</feature>
<organism evidence="2 3">
    <name type="scientific">Caulobacter mirabilis</name>
    <dbReference type="NCBI Taxonomy" id="69666"/>
    <lineage>
        <taxon>Bacteria</taxon>
        <taxon>Pseudomonadati</taxon>
        <taxon>Pseudomonadota</taxon>
        <taxon>Alphaproteobacteria</taxon>
        <taxon>Caulobacterales</taxon>
        <taxon>Caulobacteraceae</taxon>
        <taxon>Caulobacter</taxon>
    </lineage>
</organism>
<reference evidence="2 3" key="1">
    <citation type="submission" date="2017-10" db="EMBL/GenBank/DDBJ databases">
        <title>Genome sequence of Caulobacter mirabilis FWC38.</title>
        <authorList>
            <person name="Fiebig A."/>
            <person name="Crosson S."/>
        </authorList>
    </citation>
    <scope>NUCLEOTIDE SEQUENCE [LARGE SCALE GENOMIC DNA]</scope>
    <source>
        <strain evidence="2 3">FWC 38</strain>
    </source>
</reference>
<keyword evidence="3" id="KW-1185">Reference proteome</keyword>
<dbReference type="RefSeq" id="WP_099623683.1">
    <property type="nucleotide sequence ID" value="NZ_CP024201.1"/>
</dbReference>
<proteinExistence type="predicted"/>
<name>A0A2D2B2E2_9CAUL</name>
<dbReference type="KEGG" id="cmb:CSW64_19630"/>
<evidence type="ECO:0000256" key="1">
    <source>
        <dbReference type="SAM" id="SignalP"/>
    </source>
</evidence>